<dbReference type="SUPFAM" id="SSF48264">
    <property type="entry name" value="Cytochrome P450"/>
    <property type="match status" value="1"/>
</dbReference>
<dbReference type="GO" id="GO:0004497">
    <property type="term" value="F:monooxygenase activity"/>
    <property type="evidence" value="ECO:0007669"/>
    <property type="project" value="UniProtKB-KW"/>
</dbReference>
<keyword evidence="5 9" id="KW-0560">Oxidoreductase</keyword>
<dbReference type="PRINTS" id="PR00463">
    <property type="entry name" value="EP450I"/>
</dbReference>
<keyword evidence="4 8" id="KW-0479">Metal-binding</keyword>
<reference evidence="11" key="1">
    <citation type="submission" date="2016-03" db="EMBL/GenBank/DDBJ databases">
        <title>CYP716 enzymes form the cradle of triterpenoid diversity in eudicots.</title>
        <authorList>
            <person name="Miettinen K."/>
            <person name="Pollier J."/>
            <person name="Arendt P."/>
            <person name="Moses T."/>
            <person name="Mertens J."/>
            <person name="Goossens A."/>
        </authorList>
    </citation>
    <scope>NUCLEOTIDE SEQUENCE</scope>
    <source>
        <strain evidence="11">CYP716A109</strain>
    </source>
</reference>
<sequence>MFFEFLNTHTQHIQYPQELVRIMELISMSIIFSLVALFFSLPLLFFLTRKRNKSQLPPGKTGWPFIGETLSFHKSGLTGVPPRFVQDRMQMFSPRIFKTSLLGEKMAVLCGPDGNKFLFSNENKLVKVWYPSSVMKIFPPSPSVKHSSDEEIVRFRKTLASYVNADALQRYAGIIDSITKQHLKTHWENNKEVIAAHLIKKYTFSVVCKAFLGIDDPVHLEKLSGPFDLMAIGIKSLPINLPGTSLNKAIKASAAVRKDLLEHIKKRKVDLMVNKSSVPQDVLSHMLLTMHEHGEDEKAVSVKSFGLLFGSLDTVSAAITFVIKYLAELPHIYNEVLREQKEVLSSMTGEFLKWEDIQKMKYSWSVASEVIRLIPPVQGTFREAITDLTYAGFSVPKGWKLYWSLHSTHRDAKYFPDPDKFNPSRFEGNGPAPYTYVPFGSGPRMCPGREFTRVVIVTFMHNIITKFKWEKILPDEKVIVNPIPTPVKGLPLRLEKHNIGNYQ</sequence>
<evidence type="ECO:0000256" key="7">
    <source>
        <dbReference type="ARBA" id="ARBA00023033"/>
    </source>
</evidence>
<evidence type="ECO:0000256" key="9">
    <source>
        <dbReference type="RuleBase" id="RU000461"/>
    </source>
</evidence>
<keyword evidence="7 9" id="KW-0503">Monooxygenase</keyword>
<evidence type="ECO:0000256" key="5">
    <source>
        <dbReference type="ARBA" id="ARBA00023002"/>
    </source>
</evidence>
<dbReference type="InterPro" id="IPR036396">
    <property type="entry name" value="Cyt_P450_sf"/>
</dbReference>
<keyword evidence="10" id="KW-0472">Membrane</keyword>
<dbReference type="AlphaFoldDB" id="A0A1I9Q5Z7"/>
<evidence type="ECO:0000313" key="11">
    <source>
        <dbReference type="EMBL" id="AOG74845.1"/>
    </source>
</evidence>
<dbReference type="PANTHER" id="PTHR24286">
    <property type="entry name" value="CYTOCHROME P450 26"/>
    <property type="match status" value="1"/>
</dbReference>
<dbReference type="GO" id="GO:0044550">
    <property type="term" value="P:secondary metabolite biosynthetic process"/>
    <property type="evidence" value="ECO:0007669"/>
    <property type="project" value="UniProtKB-ARBA"/>
</dbReference>
<evidence type="ECO:0000256" key="10">
    <source>
        <dbReference type="SAM" id="Phobius"/>
    </source>
</evidence>
<dbReference type="PROSITE" id="PS00086">
    <property type="entry name" value="CYTOCHROME_P450"/>
    <property type="match status" value="1"/>
</dbReference>
<feature type="transmembrane region" description="Helical" evidence="10">
    <location>
        <begin position="25"/>
        <end position="47"/>
    </location>
</feature>
<dbReference type="InterPro" id="IPR001128">
    <property type="entry name" value="Cyt_P450"/>
</dbReference>
<dbReference type="FunFam" id="1.10.630.10:FF:000022">
    <property type="entry name" value="Taxadiene 5-alpha hydroxylase"/>
    <property type="match status" value="1"/>
</dbReference>
<organism evidence="11">
    <name type="scientific">Aquilegia coerulea</name>
    <name type="common">Rocky mountain columbine</name>
    <dbReference type="NCBI Taxonomy" id="218851"/>
    <lineage>
        <taxon>Eukaryota</taxon>
        <taxon>Viridiplantae</taxon>
        <taxon>Streptophyta</taxon>
        <taxon>Embryophyta</taxon>
        <taxon>Tracheophyta</taxon>
        <taxon>Spermatophyta</taxon>
        <taxon>Magnoliopsida</taxon>
        <taxon>Ranunculales</taxon>
        <taxon>Ranunculaceae</taxon>
        <taxon>Thalictroideae</taxon>
        <taxon>Aquilegia</taxon>
    </lineage>
</organism>
<dbReference type="EMBL" id="KU878862">
    <property type="protein sequence ID" value="AOG74845.1"/>
    <property type="molecule type" value="mRNA"/>
</dbReference>
<dbReference type="Pfam" id="PF00067">
    <property type="entry name" value="p450"/>
    <property type="match status" value="1"/>
</dbReference>
<evidence type="ECO:0000256" key="4">
    <source>
        <dbReference type="ARBA" id="ARBA00022723"/>
    </source>
</evidence>
<dbReference type="InterPro" id="IPR017972">
    <property type="entry name" value="Cyt_P450_CS"/>
</dbReference>
<protein>
    <submittedName>
        <fullName evidence="11">Cytochrome P450</fullName>
    </submittedName>
</protein>
<evidence type="ECO:0000256" key="6">
    <source>
        <dbReference type="ARBA" id="ARBA00023004"/>
    </source>
</evidence>
<accession>A0A1I9Q5Z7</accession>
<dbReference type="InterPro" id="IPR002401">
    <property type="entry name" value="Cyt_P450_E_grp-I"/>
</dbReference>
<proteinExistence type="evidence at transcript level"/>
<dbReference type="PANTHER" id="PTHR24286:SF384">
    <property type="entry name" value="P450, PUTATIVE (EUROFUNG)-RELATED"/>
    <property type="match status" value="1"/>
</dbReference>
<dbReference type="PRINTS" id="PR00385">
    <property type="entry name" value="P450"/>
</dbReference>
<keyword evidence="6 8" id="KW-0408">Iron</keyword>
<evidence type="ECO:0000256" key="8">
    <source>
        <dbReference type="PIRSR" id="PIRSR602401-1"/>
    </source>
</evidence>
<keyword evidence="10" id="KW-1133">Transmembrane helix</keyword>
<dbReference type="GO" id="GO:0020037">
    <property type="term" value="F:heme binding"/>
    <property type="evidence" value="ECO:0007669"/>
    <property type="project" value="InterPro"/>
</dbReference>
<comment type="similarity">
    <text evidence="2 9">Belongs to the cytochrome P450 family.</text>
</comment>
<keyword evidence="10" id="KW-0812">Transmembrane</keyword>
<evidence type="ECO:0000256" key="3">
    <source>
        <dbReference type="ARBA" id="ARBA00022617"/>
    </source>
</evidence>
<dbReference type="Gene3D" id="1.10.630.10">
    <property type="entry name" value="Cytochrome P450"/>
    <property type="match status" value="1"/>
</dbReference>
<evidence type="ECO:0000256" key="1">
    <source>
        <dbReference type="ARBA" id="ARBA00001971"/>
    </source>
</evidence>
<dbReference type="GO" id="GO:0016125">
    <property type="term" value="P:sterol metabolic process"/>
    <property type="evidence" value="ECO:0007669"/>
    <property type="project" value="TreeGrafter"/>
</dbReference>
<dbReference type="GO" id="GO:0005506">
    <property type="term" value="F:iron ion binding"/>
    <property type="evidence" value="ECO:0007669"/>
    <property type="project" value="InterPro"/>
</dbReference>
<keyword evidence="3 8" id="KW-0349">Heme</keyword>
<name>A0A1I9Q5Z7_AQUCA</name>
<feature type="binding site" description="axial binding residue" evidence="8">
    <location>
        <position position="446"/>
    </location>
    <ligand>
        <name>heme</name>
        <dbReference type="ChEBI" id="CHEBI:30413"/>
    </ligand>
    <ligandPart>
        <name>Fe</name>
        <dbReference type="ChEBI" id="CHEBI:18248"/>
    </ligandPart>
</feature>
<comment type="cofactor">
    <cofactor evidence="1 8">
        <name>heme</name>
        <dbReference type="ChEBI" id="CHEBI:30413"/>
    </cofactor>
</comment>
<dbReference type="GO" id="GO:0016705">
    <property type="term" value="F:oxidoreductase activity, acting on paired donors, with incorporation or reduction of molecular oxygen"/>
    <property type="evidence" value="ECO:0007669"/>
    <property type="project" value="InterPro"/>
</dbReference>
<evidence type="ECO:0000256" key="2">
    <source>
        <dbReference type="ARBA" id="ARBA00010617"/>
    </source>
</evidence>
<dbReference type="CDD" id="cd11043">
    <property type="entry name" value="CYP90-like"/>
    <property type="match status" value="1"/>
</dbReference>